<reference evidence="2" key="3">
    <citation type="submission" date="2020-12" db="UniProtKB">
        <authorList>
            <consortium name="EnsemblPlants"/>
        </authorList>
    </citation>
    <scope>IDENTIFICATION</scope>
</reference>
<accession>A0A2K1ILZ2</accession>
<dbReference type="EnsemblPlants" id="Pp3c22_2290V3.1">
    <property type="protein sequence ID" value="PAC:32905110.CDS.1"/>
    <property type="gene ID" value="Pp3c22_2290"/>
</dbReference>
<dbReference type="Gramene" id="Pp3c22_2290V3.1">
    <property type="protein sequence ID" value="PAC:32905110.CDS.1"/>
    <property type="gene ID" value="Pp3c22_2290"/>
</dbReference>
<protein>
    <submittedName>
        <fullName evidence="1 2">Uncharacterized protein</fullName>
    </submittedName>
</protein>
<organism evidence="1">
    <name type="scientific">Physcomitrium patens</name>
    <name type="common">Spreading-leaved earth moss</name>
    <name type="synonym">Physcomitrella patens</name>
    <dbReference type="NCBI Taxonomy" id="3218"/>
    <lineage>
        <taxon>Eukaryota</taxon>
        <taxon>Viridiplantae</taxon>
        <taxon>Streptophyta</taxon>
        <taxon>Embryophyta</taxon>
        <taxon>Bryophyta</taxon>
        <taxon>Bryophytina</taxon>
        <taxon>Bryopsida</taxon>
        <taxon>Funariidae</taxon>
        <taxon>Funariales</taxon>
        <taxon>Funariaceae</taxon>
        <taxon>Physcomitrium</taxon>
    </lineage>
</organism>
<dbReference type="Gramene" id="Pp3c22_2290V3.2">
    <property type="protein sequence ID" value="PAC:32905111.CDS.1"/>
    <property type="gene ID" value="Pp3c22_2290"/>
</dbReference>
<sequence>MVESCEKARRQSVPSEVLRRKKLGDHIRSVDLRLLFRDNWQLQRRFLSTWVSRLPCELEKQAALSFHFPLSANNVCRAMT</sequence>
<dbReference type="AlphaFoldDB" id="A0A2K1ILZ2"/>
<reference evidence="1 3" key="2">
    <citation type="journal article" date="2018" name="Plant J.">
        <title>The Physcomitrella patens chromosome-scale assembly reveals moss genome structure and evolution.</title>
        <authorList>
            <person name="Lang D."/>
            <person name="Ullrich K.K."/>
            <person name="Murat F."/>
            <person name="Fuchs J."/>
            <person name="Jenkins J."/>
            <person name="Haas F.B."/>
            <person name="Piednoel M."/>
            <person name="Gundlach H."/>
            <person name="Van Bel M."/>
            <person name="Meyberg R."/>
            <person name="Vives C."/>
            <person name="Morata J."/>
            <person name="Symeonidi A."/>
            <person name="Hiss M."/>
            <person name="Muchero W."/>
            <person name="Kamisugi Y."/>
            <person name="Saleh O."/>
            <person name="Blanc G."/>
            <person name="Decker E.L."/>
            <person name="van Gessel N."/>
            <person name="Grimwood J."/>
            <person name="Hayes R.D."/>
            <person name="Graham S.W."/>
            <person name="Gunter L.E."/>
            <person name="McDaniel S.F."/>
            <person name="Hoernstein S.N.W."/>
            <person name="Larsson A."/>
            <person name="Li F.W."/>
            <person name="Perroud P.F."/>
            <person name="Phillips J."/>
            <person name="Ranjan P."/>
            <person name="Rokshar D.S."/>
            <person name="Rothfels C.J."/>
            <person name="Schneider L."/>
            <person name="Shu S."/>
            <person name="Stevenson D.W."/>
            <person name="Thummler F."/>
            <person name="Tillich M."/>
            <person name="Villarreal Aguilar J.C."/>
            <person name="Widiez T."/>
            <person name="Wong G.K."/>
            <person name="Wymore A."/>
            <person name="Zhang Y."/>
            <person name="Zimmer A.D."/>
            <person name="Quatrano R.S."/>
            <person name="Mayer K.F.X."/>
            <person name="Goodstein D."/>
            <person name="Casacuberta J.M."/>
            <person name="Vandepoele K."/>
            <person name="Reski R."/>
            <person name="Cuming A.C."/>
            <person name="Tuskan G.A."/>
            <person name="Maumus F."/>
            <person name="Salse J."/>
            <person name="Schmutz J."/>
            <person name="Rensing S.A."/>
        </authorList>
    </citation>
    <scope>NUCLEOTIDE SEQUENCE [LARGE SCALE GENOMIC DNA]</scope>
    <source>
        <strain evidence="2 3">cv. Gransden 2004</strain>
    </source>
</reference>
<proteinExistence type="predicted"/>
<evidence type="ECO:0000313" key="1">
    <source>
        <dbReference type="EMBL" id="PNR30288.1"/>
    </source>
</evidence>
<dbReference type="EMBL" id="ABEU02000022">
    <property type="protein sequence ID" value="PNR30288.1"/>
    <property type="molecule type" value="Genomic_DNA"/>
</dbReference>
<dbReference type="EnsemblPlants" id="Pp3c22_2290V3.2">
    <property type="protein sequence ID" value="PAC:32905111.CDS.1"/>
    <property type="gene ID" value="Pp3c22_2290"/>
</dbReference>
<keyword evidence="3" id="KW-1185">Reference proteome</keyword>
<dbReference type="Proteomes" id="UP000006727">
    <property type="component" value="Chromosome 22"/>
</dbReference>
<evidence type="ECO:0000313" key="3">
    <source>
        <dbReference type="Proteomes" id="UP000006727"/>
    </source>
</evidence>
<name>A0A2K1ILZ2_PHYPA</name>
<gene>
    <name evidence="1" type="ORF">PHYPA_026604</name>
</gene>
<dbReference type="InParanoid" id="A0A2K1ILZ2"/>
<reference evidence="1 3" key="1">
    <citation type="journal article" date="2008" name="Science">
        <title>The Physcomitrella genome reveals evolutionary insights into the conquest of land by plants.</title>
        <authorList>
            <person name="Rensing S."/>
            <person name="Lang D."/>
            <person name="Zimmer A."/>
            <person name="Terry A."/>
            <person name="Salamov A."/>
            <person name="Shapiro H."/>
            <person name="Nishiyama T."/>
            <person name="Perroud P.-F."/>
            <person name="Lindquist E."/>
            <person name="Kamisugi Y."/>
            <person name="Tanahashi T."/>
            <person name="Sakakibara K."/>
            <person name="Fujita T."/>
            <person name="Oishi K."/>
            <person name="Shin-I T."/>
            <person name="Kuroki Y."/>
            <person name="Toyoda A."/>
            <person name="Suzuki Y."/>
            <person name="Hashimoto A."/>
            <person name="Yamaguchi K."/>
            <person name="Sugano A."/>
            <person name="Kohara Y."/>
            <person name="Fujiyama A."/>
            <person name="Anterola A."/>
            <person name="Aoki S."/>
            <person name="Ashton N."/>
            <person name="Barbazuk W.B."/>
            <person name="Barker E."/>
            <person name="Bennetzen J."/>
            <person name="Bezanilla M."/>
            <person name="Blankenship R."/>
            <person name="Cho S.H."/>
            <person name="Dutcher S."/>
            <person name="Estelle M."/>
            <person name="Fawcett J.A."/>
            <person name="Gundlach H."/>
            <person name="Hanada K."/>
            <person name="Heyl A."/>
            <person name="Hicks K.A."/>
            <person name="Hugh J."/>
            <person name="Lohr M."/>
            <person name="Mayer K."/>
            <person name="Melkozernov A."/>
            <person name="Murata T."/>
            <person name="Nelson D."/>
            <person name="Pils B."/>
            <person name="Prigge M."/>
            <person name="Reiss B."/>
            <person name="Renner T."/>
            <person name="Rombauts S."/>
            <person name="Rushton P."/>
            <person name="Sanderfoot A."/>
            <person name="Schween G."/>
            <person name="Shiu S.-H."/>
            <person name="Stueber K."/>
            <person name="Theodoulou F.L."/>
            <person name="Tu H."/>
            <person name="Van de Peer Y."/>
            <person name="Verrier P.J."/>
            <person name="Waters E."/>
            <person name="Wood A."/>
            <person name="Yang L."/>
            <person name="Cove D."/>
            <person name="Cuming A."/>
            <person name="Hasebe M."/>
            <person name="Lucas S."/>
            <person name="Mishler D.B."/>
            <person name="Reski R."/>
            <person name="Grigoriev I."/>
            <person name="Quatrano R.S."/>
            <person name="Boore J.L."/>
        </authorList>
    </citation>
    <scope>NUCLEOTIDE SEQUENCE [LARGE SCALE GENOMIC DNA]</scope>
    <source>
        <strain evidence="2 3">cv. Gransden 2004</strain>
    </source>
</reference>
<evidence type="ECO:0000313" key="2">
    <source>
        <dbReference type="EnsemblPlants" id="PAC:32905110.CDS.1"/>
    </source>
</evidence>